<protein>
    <submittedName>
        <fullName evidence="1">Uncharacterized protein</fullName>
    </submittedName>
</protein>
<organism evidence="1 2">
    <name type="scientific">Castanea mollissima</name>
    <name type="common">Chinese chestnut</name>
    <dbReference type="NCBI Taxonomy" id="60419"/>
    <lineage>
        <taxon>Eukaryota</taxon>
        <taxon>Viridiplantae</taxon>
        <taxon>Streptophyta</taxon>
        <taxon>Embryophyta</taxon>
        <taxon>Tracheophyta</taxon>
        <taxon>Spermatophyta</taxon>
        <taxon>Magnoliopsida</taxon>
        <taxon>eudicotyledons</taxon>
        <taxon>Gunneridae</taxon>
        <taxon>Pentapetalae</taxon>
        <taxon>rosids</taxon>
        <taxon>fabids</taxon>
        <taxon>Fagales</taxon>
        <taxon>Fagaceae</taxon>
        <taxon>Castanea</taxon>
    </lineage>
</organism>
<keyword evidence="2" id="KW-1185">Reference proteome</keyword>
<proteinExistence type="predicted"/>
<dbReference type="AlphaFoldDB" id="A0A8J4Q2N1"/>
<reference evidence="1" key="1">
    <citation type="submission" date="2020-03" db="EMBL/GenBank/DDBJ databases">
        <title>Castanea mollissima Vanexum genome sequencing.</title>
        <authorList>
            <person name="Staton M."/>
        </authorList>
    </citation>
    <scope>NUCLEOTIDE SEQUENCE</scope>
    <source>
        <tissue evidence="1">Leaf</tissue>
    </source>
</reference>
<name>A0A8J4Q2N1_9ROSI</name>
<evidence type="ECO:0000313" key="1">
    <source>
        <dbReference type="EMBL" id="KAF3942665.1"/>
    </source>
</evidence>
<sequence>MMEFLCNFQKAPCSLTGCEDLMQPVDHLVPQIICLEFAKDSVRLVKRCHKFDCKGIYLHKQGQRDK</sequence>
<dbReference type="EMBL" id="JRKL02013540">
    <property type="protein sequence ID" value="KAF3942665.1"/>
    <property type="molecule type" value="Genomic_DNA"/>
</dbReference>
<evidence type="ECO:0000313" key="2">
    <source>
        <dbReference type="Proteomes" id="UP000737018"/>
    </source>
</evidence>
<comment type="caution">
    <text evidence="1">The sequence shown here is derived from an EMBL/GenBank/DDBJ whole genome shotgun (WGS) entry which is preliminary data.</text>
</comment>
<dbReference type="OrthoDB" id="504453at2759"/>
<accession>A0A8J4Q2N1</accession>
<gene>
    <name evidence="1" type="ORF">CMV_030702</name>
</gene>
<dbReference type="Proteomes" id="UP000737018">
    <property type="component" value="Unassembled WGS sequence"/>
</dbReference>